<sequence>MYIKNFFTFLYSENTNFLDISLIKRGSNYDNKRMIHANIETSVKKRSKETQGSKTYHTGSKTGPIHKENHTKH</sequence>
<dbReference type="AlphaFoldDB" id="A0A1J3H4U4"/>
<evidence type="ECO:0000256" key="1">
    <source>
        <dbReference type="SAM" id="MobiDB-lite"/>
    </source>
</evidence>
<feature type="region of interest" description="Disordered" evidence="1">
    <location>
        <begin position="42"/>
        <end position="73"/>
    </location>
</feature>
<dbReference type="EMBL" id="GEVL01013955">
    <property type="protein sequence ID" value="JAU63386.1"/>
    <property type="molecule type" value="Transcribed_RNA"/>
</dbReference>
<protein>
    <submittedName>
        <fullName evidence="2">Uncharacterized protein</fullName>
    </submittedName>
</protein>
<proteinExistence type="predicted"/>
<organism evidence="2">
    <name type="scientific">Noccaea caerulescens</name>
    <name type="common">Alpine penny-cress</name>
    <name type="synonym">Thlaspi caerulescens</name>
    <dbReference type="NCBI Taxonomy" id="107243"/>
    <lineage>
        <taxon>Eukaryota</taxon>
        <taxon>Viridiplantae</taxon>
        <taxon>Streptophyta</taxon>
        <taxon>Embryophyta</taxon>
        <taxon>Tracheophyta</taxon>
        <taxon>Spermatophyta</taxon>
        <taxon>Magnoliopsida</taxon>
        <taxon>eudicotyledons</taxon>
        <taxon>Gunneridae</taxon>
        <taxon>Pentapetalae</taxon>
        <taxon>rosids</taxon>
        <taxon>malvids</taxon>
        <taxon>Brassicales</taxon>
        <taxon>Brassicaceae</taxon>
        <taxon>Coluteocarpeae</taxon>
        <taxon>Noccaea</taxon>
    </lineage>
</organism>
<name>A0A1J3H4U4_NOCCA</name>
<evidence type="ECO:0000313" key="2">
    <source>
        <dbReference type="EMBL" id="JAU63386.1"/>
    </source>
</evidence>
<gene>
    <name evidence="2" type="ORF">LE_TR5386_c33_g1_i1_g.18670</name>
</gene>
<accession>A0A1J3H4U4</accession>
<reference evidence="2" key="1">
    <citation type="submission" date="2016-07" db="EMBL/GenBank/DDBJ databases">
        <title>De novo transcriptome assembly of four accessions of the metal hyperaccumulator plant Noccaea caerulescens.</title>
        <authorList>
            <person name="Blande D."/>
            <person name="Halimaa P."/>
            <person name="Tervahauta A.I."/>
            <person name="Aarts M.G."/>
            <person name="Karenlampi S.O."/>
        </authorList>
    </citation>
    <scope>NUCLEOTIDE SEQUENCE</scope>
</reference>
<feature type="compositionally biased region" description="Polar residues" evidence="1">
    <location>
        <begin position="50"/>
        <end position="61"/>
    </location>
</feature>